<protein>
    <recommendedName>
        <fullName evidence="10">Major facilitator superfamily (MFS) profile domain-containing protein</fullName>
    </recommendedName>
</protein>
<dbReference type="InterPro" id="IPR036259">
    <property type="entry name" value="MFS_trans_sf"/>
</dbReference>
<feature type="transmembrane region" description="Helical" evidence="7">
    <location>
        <begin position="452"/>
        <end position="470"/>
    </location>
</feature>
<keyword evidence="2" id="KW-0813">Transport</keyword>
<evidence type="ECO:0000256" key="7">
    <source>
        <dbReference type="SAM" id="Phobius"/>
    </source>
</evidence>
<feature type="region of interest" description="Disordered" evidence="6">
    <location>
        <begin position="17"/>
        <end position="119"/>
    </location>
</feature>
<name>A0A1X6PG01_PORUM</name>
<keyword evidence="9" id="KW-1185">Reference proteome</keyword>
<feature type="transmembrane region" description="Helical" evidence="7">
    <location>
        <begin position="384"/>
        <end position="409"/>
    </location>
</feature>
<feature type="transmembrane region" description="Helical" evidence="7">
    <location>
        <begin position="541"/>
        <end position="563"/>
    </location>
</feature>
<dbReference type="AlphaFoldDB" id="A0A1X6PG01"/>
<feature type="region of interest" description="Disordered" evidence="6">
    <location>
        <begin position="340"/>
        <end position="368"/>
    </location>
</feature>
<dbReference type="PANTHER" id="PTHR23504">
    <property type="entry name" value="MAJOR FACILITATOR SUPERFAMILY DOMAIN-CONTAINING PROTEIN 10"/>
    <property type="match status" value="1"/>
</dbReference>
<dbReference type="InterPro" id="IPR001958">
    <property type="entry name" value="Tet-R_TetA/multi-R_MdtG-like"/>
</dbReference>
<evidence type="ECO:0000256" key="3">
    <source>
        <dbReference type="ARBA" id="ARBA00022692"/>
    </source>
</evidence>
<evidence type="ECO:0008006" key="10">
    <source>
        <dbReference type="Google" id="ProtNLM"/>
    </source>
</evidence>
<keyword evidence="4 7" id="KW-1133">Transmembrane helix</keyword>
<accession>A0A1X6PG01</accession>
<gene>
    <name evidence="8" type="ORF">BU14_0071s0038</name>
</gene>
<feature type="transmembrane region" description="Helical" evidence="7">
    <location>
        <begin position="476"/>
        <end position="493"/>
    </location>
</feature>
<dbReference type="Gene3D" id="1.20.1250.20">
    <property type="entry name" value="MFS general substrate transporter like domains"/>
    <property type="match status" value="1"/>
</dbReference>
<dbReference type="Pfam" id="PF07690">
    <property type="entry name" value="MFS_1"/>
    <property type="match status" value="1"/>
</dbReference>
<dbReference type="GO" id="GO:0022857">
    <property type="term" value="F:transmembrane transporter activity"/>
    <property type="evidence" value="ECO:0007669"/>
    <property type="project" value="InterPro"/>
</dbReference>
<feature type="transmembrane region" description="Helical" evidence="7">
    <location>
        <begin position="194"/>
        <end position="213"/>
    </location>
</feature>
<evidence type="ECO:0000313" key="8">
    <source>
        <dbReference type="EMBL" id="OSX79784.1"/>
    </source>
</evidence>
<keyword evidence="3 7" id="KW-0812">Transmembrane</keyword>
<dbReference type="InterPro" id="IPR011701">
    <property type="entry name" value="MFS"/>
</dbReference>
<dbReference type="SUPFAM" id="SSF103473">
    <property type="entry name" value="MFS general substrate transporter"/>
    <property type="match status" value="1"/>
</dbReference>
<feature type="compositionally biased region" description="Pro residues" evidence="6">
    <location>
        <begin position="27"/>
        <end position="37"/>
    </location>
</feature>
<evidence type="ECO:0000256" key="6">
    <source>
        <dbReference type="SAM" id="MobiDB-lite"/>
    </source>
</evidence>
<feature type="transmembrane region" description="Helical" evidence="7">
    <location>
        <begin position="513"/>
        <end position="535"/>
    </location>
</feature>
<feature type="compositionally biased region" description="Low complexity" evidence="6">
    <location>
        <begin position="77"/>
        <end position="86"/>
    </location>
</feature>
<sequence>MVPAAAVATAAPWTMGGRRVTSAPTTAPAPPAWPPSPHADGAEGAPLLGDGVRAAAAPSPTVGDRWPRRVAPPPPASSAAYDTSPSPLRPPPPPPRWGGGGPRRGGGHPPPPPKPDRPMDWPTFRRVLLVALLQALAVAMAVPVRPKLLLDAVGGSASRAAAVTGALSALDAVVEVVSNPALGHVSDVHGRRAVLVLAQAGLAAELGVTAAFAARWQAYVAATLVGASTGVFFMTLSTVTADLAVGTGEAAAAYGALGATYGVAFAAGPALGGAMAAAAYPTAPLHGAMAAVALNAAAVVWLLPETSPAGVAPRGGGGGGGDCGWGGGGSSDGGHCGVARPAPLDGGAGGGGGGGGGGGTPLSRPDATSINPLPRLRVLFRSDVLRWLGATVAASSVAAGGLGSMLFFYTNVRFGWGPRETGRFISAVGVSMIVSQGVLARPAVALLGERPLILLGYGLKAAHLVLYGLARSGRDMYGALGVATLGYAAGPAFKGLIARQVGPEEQGALQGGLAALATVVQPVAPLVATGLFGYYNERGMPGVPLFVMGGMTLVAMAIAAKALSHPQLK</sequence>
<evidence type="ECO:0000313" key="9">
    <source>
        <dbReference type="Proteomes" id="UP000218209"/>
    </source>
</evidence>
<feature type="transmembrane region" description="Helical" evidence="7">
    <location>
        <begin position="285"/>
        <end position="304"/>
    </location>
</feature>
<evidence type="ECO:0000256" key="2">
    <source>
        <dbReference type="ARBA" id="ARBA00022448"/>
    </source>
</evidence>
<feature type="compositionally biased region" description="Pro residues" evidence="6">
    <location>
        <begin position="87"/>
        <end position="96"/>
    </location>
</feature>
<proteinExistence type="predicted"/>
<feature type="transmembrane region" description="Helical" evidence="7">
    <location>
        <begin position="127"/>
        <end position="144"/>
    </location>
</feature>
<reference evidence="8 9" key="1">
    <citation type="submission" date="2017-03" db="EMBL/GenBank/DDBJ databases">
        <title>WGS assembly of Porphyra umbilicalis.</title>
        <authorList>
            <person name="Brawley S.H."/>
            <person name="Blouin N.A."/>
            <person name="Ficko-Blean E."/>
            <person name="Wheeler G.L."/>
            <person name="Lohr M."/>
            <person name="Goodson H.V."/>
            <person name="Jenkins J.W."/>
            <person name="Blaby-Haas C.E."/>
            <person name="Helliwell K.E."/>
            <person name="Chan C."/>
            <person name="Marriage T."/>
            <person name="Bhattacharya D."/>
            <person name="Klein A.S."/>
            <person name="Badis Y."/>
            <person name="Brodie J."/>
            <person name="Cao Y."/>
            <person name="Collen J."/>
            <person name="Dittami S.M."/>
            <person name="Gachon C.M."/>
            <person name="Green B.R."/>
            <person name="Karpowicz S."/>
            <person name="Kim J.W."/>
            <person name="Kudahl U."/>
            <person name="Lin S."/>
            <person name="Michel G."/>
            <person name="Mittag M."/>
            <person name="Olson B.J."/>
            <person name="Pangilinan J."/>
            <person name="Peng Y."/>
            <person name="Qiu H."/>
            <person name="Shu S."/>
            <person name="Singer J.T."/>
            <person name="Smith A.G."/>
            <person name="Sprecher B.N."/>
            <person name="Wagner V."/>
            <person name="Wang W."/>
            <person name="Wang Z.-Y."/>
            <person name="Yan J."/>
            <person name="Yarish C."/>
            <person name="Zoeuner-Riek S."/>
            <person name="Zhuang Y."/>
            <person name="Zou Y."/>
            <person name="Lindquist E.A."/>
            <person name="Grimwood J."/>
            <person name="Barry K."/>
            <person name="Rokhsar D.S."/>
            <person name="Schmutz J."/>
            <person name="Stiller J.W."/>
            <person name="Grossman A.R."/>
            <person name="Prochnik S.E."/>
        </authorList>
    </citation>
    <scope>NUCLEOTIDE SEQUENCE [LARGE SCALE GENOMIC DNA]</scope>
    <source>
        <strain evidence="8">4086291</strain>
    </source>
</reference>
<feature type="transmembrane region" description="Helical" evidence="7">
    <location>
        <begin position="219"/>
        <end position="239"/>
    </location>
</feature>
<keyword evidence="5 7" id="KW-0472">Membrane</keyword>
<dbReference type="PRINTS" id="PR01035">
    <property type="entry name" value="TCRTETA"/>
</dbReference>
<feature type="transmembrane region" description="Helical" evidence="7">
    <location>
        <begin position="421"/>
        <end position="440"/>
    </location>
</feature>
<evidence type="ECO:0000256" key="1">
    <source>
        <dbReference type="ARBA" id="ARBA00004141"/>
    </source>
</evidence>
<comment type="subcellular location">
    <subcellularLocation>
        <location evidence="1">Membrane</location>
        <topology evidence="1">Multi-pass membrane protein</topology>
    </subcellularLocation>
</comment>
<dbReference type="GO" id="GO:0016020">
    <property type="term" value="C:membrane"/>
    <property type="evidence" value="ECO:0007669"/>
    <property type="project" value="UniProtKB-SubCell"/>
</dbReference>
<dbReference type="Proteomes" id="UP000218209">
    <property type="component" value="Unassembled WGS sequence"/>
</dbReference>
<feature type="compositionally biased region" description="Gly residues" evidence="6">
    <location>
        <begin position="346"/>
        <end position="360"/>
    </location>
</feature>
<organism evidence="8 9">
    <name type="scientific">Porphyra umbilicalis</name>
    <name type="common">Purple laver</name>
    <name type="synonym">Red alga</name>
    <dbReference type="NCBI Taxonomy" id="2786"/>
    <lineage>
        <taxon>Eukaryota</taxon>
        <taxon>Rhodophyta</taxon>
        <taxon>Bangiophyceae</taxon>
        <taxon>Bangiales</taxon>
        <taxon>Bangiaceae</taxon>
        <taxon>Porphyra</taxon>
    </lineage>
</organism>
<evidence type="ECO:0000256" key="5">
    <source>
        <dbReference type="ARBA" id="ARBA00023136"/>
    </source>
</evidence>
<feature type="transmembrane region" description="Helical" evidence="7">
    <location>
        <begin position="251"/>
        <end position="279"/>
    </location>
</feature>
<dbReference type="EMBL" id="KV918786">
    <property type="protein sequence ID" value="OSX79784.1"/>
    <property type="molecule type" value="Genomic_DNA"/>
</dbReference>
<dbReference type="PANTHER" id="PTHR23504:SF15">
    <property type="entry name" value="MAJOR FACILITATOR SUPERFAMILY (MFS) PROFILE DOMAIN-CONTAINING PROTEIN"/>
    <property type="match status" value="1"/>
</dbReference>
<evidence type="ECO:0000256" key="4">
    <source>
        <dbReference type="ARBA" id="ARBA00022989"/>
    </source>
</evidence>